<dbReference type="OMA" id="MCSEKLM"/>
<protein>
    <submittedName>
        <fullName evidence="2">Uncharacterized protein</fullName>
    </submittedName>
</protein>
<organism evidence="2 3">
    <name type="scientific">Paramecium primaurelia</name>
    <dbReference type="NCBI Taxonomy" id="5886"/>
    <lineage>
        <taxon>Eukaryota</taxon>
        <taxon>Sar</taxon>
        <taxon>Alveolata</taxon>
        <taxon>Ciliophora</taxon>
        <taxon>Intramacronucleata</taxon>
        <taxon>Oligohymenophorea</taxon>
        <taxon>Peniculida</taxon>
        <taxon>Parameciidae</taxon>
        <taxon>Paramecium</taxon>
    </lineage>
</organism>
<reference evidence="2" key="1">
    <citation type="submission" date="2021-01" db="EMBL/GenBank/DDBJ databases">
        <authorList>
            <consortium name="Genoscope - CEA"/>
            <person name="William W."/>
        </authorList>
    </citation>
    <scope>NUCLEOTIDE SEQUENCE</scope>
</reference>
<name>A0A8S1LNH7_PARPR</name>
<feature type="region of interest" description="Disordered" evidence="1">
    <location>
        <begin position="180"/>
        <end position="273"/>
    </location>
</feature>
<dbReference type="CDD" id="cd23767">
    <property type="entry name" value="IQCD"/>
    <property type="match status" value="1"/>
</dbReference>
<dbReference type="AlphaFoldDB" id="A0A8S1LNH7"/>
<evidence type="ECO:0000256" key="1">
    <source>
        <dbReference type="SAM" id="MobiDB-lite"/>
    </source>
</evidence>
<dbReference type="Proteomes" id="UP000688137">
    <property type="component" value="Unassembled WGS sequence"/>
</dbReference>
<accession>A0A8S1LNH7</accession>
<dbReference type="SMART" id="SM00015">
    <property type="entry name" value="IQ"/>
    <property type="match status" value="1"/>
</dbReference>
<dbReference type="PROSITE" id="PS50096">
    <property type="entry name" value="IQ"/>
    <property type="match status" value="1"/>
</dbReference>
<dbReference type="Pfam" id="PF00612">
    <property type="entry name" value="IQ"/>
    <property type="match status" value="1"/>
</dbReference>
<gene>
    <name evidence="2" type="ORF">PPRIM_AZ9-3.1.T0410223</name>
</gene>
<sequence length="831" mass="99546">MLQINKYFKEIHTIFSICKANVNANSELFHQITIEVVNLFQKIQINLYYVIKSLSPTYHYPIMQQKKQKKLSKSPQRNPLTTNTSLICKTTNISPNKIIKKRGTSATIPTDSYHNEKRDQVEKRKVSKIYKLTNQEKNNFVRKESKLKEIQRRQEIGLDFLNKIPKKKIQLLLQRQKTQGLSNFQQDNSKKMQSTQNKRLHLQQKNQLHQQQKQNEQMNRKKDMKKQLQNSRNILKKSLSQQKCKKRSITSITQKKEFTQRNSSSKTKNENTTQLTGYEGELLEKYKKLQARYSKIYSAFFDESSCVQYLTDTDPYLLPSQPTSNKQQLVLTEEFSLNRDEKIQLKEFGILENKFNRMHTAATKIQKVWRGFMTRKLILDQQFEQYYYKQPEVFNEETFRSQFRFEKDSQSIQQGREQTLNQLTHQTDINFILELESGKVEKEEHKNSPKISGKFVKYQKMKWQELLNYISKLENQTQEKTINEVLKDLKLFTQQCSQDCSLSKFQIKKLEIQVPQFSQESMVMSEIRQAMCSEKLMRQILTSSIKLENESIFEEQPFHQFASKQFDEILNRNQMDELIKMRQLIVQEQQKSQHQALTQEFEQKLISPKTFEERYQTLEKWVTKQYEDIENNKINFEKGWQGLYNTFIQTEKELKFLQQQKYSQYSQISYSQQFINYSISAFSDSAYKNSIQELSNQNETLLLNNYNEEFENKRLKTHTSTSQTPDEKIKYQHLENYHETIEWNDEQLLTSQQFQQNHYVQDSKINNTLKNAPQKSLEQAEIDYLHQEVQNEELNWLNYNEFKFYVLMDISNLIFNELIEEFKEECIQLQF</sequence>
<feature type="compositionally biased region" description="Polar residues" evidence="1">
    <location>
        <begin position="180"/>
        <end position="195"/>
    </location>
</feature>
<evidence type="ECO:0000313" key="3">
    <source>
        <dbReference type="Proteomes" id="UP000688137"/>
    </source>
</evidence>
<feature type="compositionally biased region" description="Low complexity" evidence="1">
    <location>
        <begin position="203"/>
        <end position="217"/>
    </location>
</feature>
<dbReference type="EMBL" id="CAJJDM010000040">
    <property type="protein sequence ID" value="CAD8067902.1"/>
    <property type="molecule type" value="Genomic_DNA"/>
</dbReference>
<keyword evidence="3" id="KW-1185">Reference proteome</keyword>
<comment type="caution">
    <text evidence="2">The sequence shown here is derived from an EMBL/GenBank/DDBJ whole genome shotgun (WGS) entry which is preliminary data.</text>
</comment>
<dbReference type="InterPro" id="IPR000048">
    <property type="entry name" value="IQ_motif_EF-hand-BS"/>
</dbReference>
<evidence type="ECO:0000313" key="2">
    <source>
        <dbReference type="EMBL" id="CAD8067902.1"/>
    </source>
</evidence>
<proteinExistence type="predicted"/>
<feature type="compositionally biased region" description="Polar residues" evidence="1">
    <location>
        <begin position="260"/>
        <end position="273"/>
    </location>
</feature>